<dbReference type="KEGG" id="micc:AUP74_00134"/>
<dbReference type="Proteomes" id="UP000095672">
    <property type="component" value="Chromosome"/>
</dbReference>
<accession>A0A1C9W382</accession>
<keyword evidence="1" id="KW-0677">Repeat</keyword>
<evidence type="ECO:0000313" key="5">
    <source>
        <dbReference type="Proteomes" id="UP000095672"/>
    </source>
</evidence>
<evidence type="ECO:0000256" key="1">
    <source>
        <dbReference type="ARBA" id="ARBA00022737"/>
    </source>
</evidence>
<dbReference type="STRING" id="1769779.AUP74_00134"/>
<dbReference type="GO" id="GO:0030968">
    <property type="term" value="P:endoplasmic reticulum unfolded protein response"/>
    <property type="evidence" value="ECO:0007669"/>
    <property type="project" value="TreeGrafter"/>
</dbReference>
<protein>
    <submittedName>
        <fullName evidence="4">Photosystem I assembly protein Ycf3</fullName>
    </submittedName>
</protein>
<evidence type="ECO:0000313" key="4">
    <source>
        <dbReference type="EMBL" id="AOS95610.1"/>
    </source>
</evidence>
<dbReference type="InterPro" id="IPR012668">
    <property type="entry name" value="CHP02466"/>
</dbReference>
<dbReference type="SUPFAM" id="SSF48452">
    <property type="entry name" value="TPR-like"/>
    <property type="match status" value="2"/>
</dbReference>
<keyword evidence="2 3" id="KW-0802">TPR repeat</keyword>
<dbReference type="GO" id="GO:0035269">
    <property type="term" value="P:protein O-linked glycosylation via mannose"/>
    <property type="evidence" value="ECO:0007669"/>
    <property type="project" value="TreeGrafter"/>
</dbReference>
<dbReference type="Gene3D" id="2.60.120.620">
    <property type="entry name" value="q2cbj1_9rhob like domain"/>
    <property type="match status" value="1"/>
</dbReference>
<dbReference type="AlphaFoldDB" id="A0A1C9W382"/>
<evidence type="ECO:0000256" key="3">
    <source>
        <dbReference type="PROSITE-ProRule" id="PRU00339"/>
    </source>
</evidence>
<dbReference type="Pfam" id="PF13759">
    <property type="entry name" value="2OG-FeII_Oxy_5"/>
    <property type="match status" value="1"/>
</dbReference>
<dbReference type="Pfam" id="PF13432">
    <property type="entry name" value="TPR_16"/>
    <property type="match status" value="1"/>
</dbReference>
<gene>
    <name evidence="4" type="ORF">AUP74_00134</name>
</gene>
<sequence length="607" mass="68089">MNKLQVTPQTLAQLFQLINTGQAARALPYLQQLAAHNQHDTNVLHLSALAYASVANHQQARTCFTRALEINFDQPEVHNNFANFLKSAGDNSQARLHYRHAIDIAPKFQDAWRNLAILEYELGDLEPALEHAGKARQLAADDPAILTLLGNIYRKKDQPEDALNYFDQALSLKPEHVTAIYGKALTCSALELNDEALSLLERALRLRPDSADIQYARALTLLNLGDYEKAEQNLTELLTNSPLYLDAHRTLNEIYWQRGKQAAFGESYRQIPHNQRSDIRVAIAQVEDLLAAKRLDEAAQHLDSGWKASTDPRISFLRGRIAEERGNSSEALPLYERAFTGYPELSVAKQFFIALIRAGQFERCEAQIADNLERAPEDQLLWALRGTCWKMLGDERYHWLTRGNDFVRAFEIPTPVGFSSRSEFLGELRATLLLMHNLKTQPLNQSVRAGVQTPGRLLYKRDPIIQALRESLTEVVSEYIAAMPADVAHPLLGRKSASFRFSGSWSVLLKGGGHHVSHVHPQGWISSAFYVSVPPRVTGDKMQGGDIYFGQSPYELGKTDTIEKSLKPEPGMLVLFPSFTWHGTIPLAEAENQERITAPFDVVPAND</sequence>
<dbReference type="InterPro" id="IPR011990">
    <property type="entry name" value="TPR-like_helical_dom_sf"/>
</dbReference>
<evidence type="ECO:0000256" key="2">
    <source>
        <dbReference type="ARBA" id="ARBA00022803"/>
    </source>
</evidence>
<dbReference type="SMART" id="SM00028">
    <property type="entry name" value="TPR"/>
    <property type="match status" value="7"/>
</dbReference>
<dbReference type="PROSITE" id="PS50005">
    <property type="entry name" value="TPR"/>
    <property type="match status" value="1"/>
</dbReference>
<dbReference type="OrthoDB" id="549777at2"/>
<dbReference type="GO" id="GO:0000030">
    <property type="term" value="F:mannosyltransferase activity"/>
    <property type="evidence" value="ECO:0007669"/>
    <property type="project" value="TreeGrafter"/>
</dbReference>
<keyword evidence="5" id="KW-1185">Reference proteome</keyword>
<reference evidence="5" key="1">
    <citation type="submission" date="2016-01" db="EMBL/GenBank/DDBJ databases">
        <title>Complete genome sequence of Microbulbifer sp. CCB-MM1, a halophile isolated from Matang Mangrove Forest, Perak.</title>
        <authorList>
            <person name="Moh T.H."/>
            <person name="Dinesh B."/>
            <person name="Lau N.-S."/>
            <person name="Go F."/>
            <person name="Alexander Chong S.-C."/>
        </authorList>
    </citation>
    <scope>NUCLEOTIDE SEQUENCE [LARGE SCALE GENOMIC DNA]</scope>
    <source>
        <strain evidence="5">CCB-MM1</strain>
    </source>
</reference>
<dbReference type="Gene3D" id="1.25.40.10">
    <property type="entry name" value="Tetratricopeptide repeat domain"/>
    <property type="match status" value="3"/>
</dbReference>
<dbReference type="InterPro" id="IPR019734">
    <property type="entry name" value="TPR_rpt"/>
</dbReference>
<dbReference type="InterPro" id="IPR052346">
    <property type="entry name" value="O-mannosyl-transferase_TMTC"/>
</dbReference>
<organism evidence="4 5">
    <name type="scientific">Microbulbifer aggregans</name>
    <dbReference type="NCBI Taxonomy" id="1769779"/>
    <lineage>
        <taxon>Bacteria</taxon>
        <taxon>Pseudomonadati</taxon>
        <taxon>Pseudomonadota</taxon>
        <taxon>Gammaproteobacteria</taxon>
        <taxon>Cellvibrionales</taxon>
        <taxon>Microbulbiferaceae</taxon>
        <taxon>Microbulbifer</taxon>
    </lineage>
</organism>
<proteinExistence type="predicted"/>
<dbReference type="EMBL" id="CP014143">
    <property type="protein sequence ID" value="AOS95610.1"/>
    <property type="molecule type" value="Genomic_DNA"/>
</dbReference>
<dbReference type="Pfam" id="PF14559">
    <property type="entry name" value="TPR_19"/>
    <property type="match status" value="2"/>
</dbReference>
<name>A0A1C9W382_9GAMM</name>
<feature type="repeat" description="TPR" evidence="3">
    <location>
        <begin position="143"/>
        <end position="176"/>
    </location>
</feature>
<dbReference type="PANTHER" id="PTHR44227:SF3">
    <property type="entry name" value="PROTEIN O-MANNOSYL-TRANSFERASE TMTC4"/>
    <property type="match status" value="1"/>
</dbReference>
<dbReference type="PANTHER" id="PTHR44227">
    <property type="match status" value="1"/>
</dbReference>
<dbReference type="PROSITE" id="PS50293">
    <property type="entry name" value="TPR_REGION"/>
    <property type="match status" value="1"/>
</dbReference>
<dbReference type="Pfam" id="PF13181">
    <property type="entry name" value="TPR_8"/>
    <property type="match status" value="1"/>
</dbReference>
<dbReference type="RefSeq" id="WP_069945862.1">
    <property type="nucleotide sequence ID" value="NZ_CP014143.1"/>
</dbReference>